<feature type="region of interest" description="Disordered" evidence="1">
    <location>
        <begin position="139"/>
        <end position="161"/>
    </location>
</feature>
<evidence type="ECO:0000313" key="3">
    <source>
        <dbReference type="Proteomes" id="UP000198896"/>
    </source>
</evidence>
<evidence type="ECO:0000256" key="1">
    <source>
        <dbReference type="SAM" id="MobiDB-lite"/>
    </source>
</evidence>
<dbReference type="STRING" id="1123323.SAMN05216245_102246"/>
<dbReference type="EMBL" id="FONL01000002">
    <property type="protein sequence ID" value="SFE20076.1"/>
    <property type="molecule type" value="Genomic_DNA"/>
</dbReference>
<gene>
    <name evidence="2" type="ORF">SAMN05216245_102246</name>
</gene>
<dbReference type="Gene3D" id="3.30.460.80">
    <property type="entry name" value="NADH:ubiquinone oxidoreductase, 30kDa subunit"/>
    <property type="match status" value="1"/>
</dbReference>
<dbReference type="RefSeq" id="WP_177205886.1">
    <property type="nucleotide sequence ID" value="NZ_FONL01000002.1"/>
</dbReference>
<proteinExistence type="predicted"/>
<dbReference type="AlphaFoldDB" id="A0A1I1YKL0"/>
<protein>
    <submittedName>
        <fullName evidence="2">Ech hydrogenase subunit D</fullName>
    </submittedName>
</protein>
<evidence type="ECO:0000313" key="2">
    <source>
        <dbReference type="EMBL" id="SFE20076.1"/>
    </source>
</evidence>
<organism evidence="2 3">
    <name type="scientific">Succiniclasticum ruminis DSM 9236</name>
    <dbReference type="NCBI Taxonomy" id="1123323"/>
    <lineage>
        <taxon>Bacteria</taxon>
        <taxon>Bacillati</taxon>
        <taxon>Bacillota</taxon>
        <taxon>Negativicutes</taxon>
        <taxon>Acidaminococcales</taxon>
        <taxon>Acidaminococcaceae</taxon>
        <taxon>Succiniclasticum</taxon>
    </lineage>
</organism>
<name>A0A1I1YKL0_9FIRM</name>
<dbReference type="InterPro" id="IPR037232">
    <property type="entry name" value="NADH_quin_OxRdtase_su_C/D-like"/>
</dbReference>
<reference evidence="2 3" key="1">
    <citation type="submission" date="2016-10" db="EMBL/GenBank/DDBJ databases">
        <authorList>
            <person name="de Groot N.N."/>
        </authorList>
    </citation>
    <scope>NUCLEOTIDE SEQUENCE [LARGE SCALE GENOMIC DNA]</scope>
    <source>
        <strain evidence="2 3">DSM 9236</strain>
    </source>
</reference>
<keyword evidence="3" id="KW-1185">Reference proteome</keyword>
<dbReference type="Proteomes" id="UP000198896">
    <property type="component" value="Unassembled WGS sequence"/>
</dbReference>
<sequence length="161" mass="17933">MKQEMIRIEATDLLGRAAQYKKDGYRMTQILCTRVPEGYELTYSFDKDYVMENLRVIVPLEGSVMSVTSQYWYAFVWENEIHDLFGLNVEFIAPEVDYGGKFFHLAKPMPWHELSKAQQPAAAVKVNLRPGLGVDAAVKPAANPAAQKPATPAAKPAEGGN</sequence>
<accession>A0A1I1YKL0</accession>
<dbReference type="SUPFAM" id="SSF143243">
    <property type="entry name" value="Nqo5-like"/>
    <property type="match status" value="1"/>
</dbReference>